<dbReference type="InterPro" id="IPR011335">
    <property type="entry name" value="Restrct_endonuc-II-like"/>
</dbReference>
<dbReference type="Proteomes" id="UP000178587">
    <property type="component" value="Unassembled WGS sequence"/>
</dbReference>
<dbReference type="AlphaFoldDB" id="A0A1F6ERF4"/>
<dbReference type="SUPFAM" id="SSF52980">
    <property type="entry name" value="Restriction endonuclease-like"/>
    <property type="match status" value="1"/>
</dbReference>
<dbReference type="PANTHER" id="PTHR34039">
    <property type="entry name" value="UPF0102 PROTEIN YRAN"/>
    <property type="match status" value="1"/>
</dbReference>
<proteinExistence type="inferred from homology"/>
<dbReference type="GO" id="GO:0003676">
    <property type="term" value="F:nucleic acid binding"/>
    <property type="evidence" value="ECO:0007669"/>
    <property type="project" value="InterPro"/>
</dbReference>
<evidence type="ECO:0000256" key="3">
    <source>
        <dbReference type="SAM" id="MobiDB-lite"/>
    </source>
</evidence>
<dbReference type="STRING" id="1798507.A3A34_01800"/>
<comment type="similarity">
    <text evidence="1 2">Belongs to the UPF0102 family.</text>
</comment>
<dbReference type="PANTHER" id="PTHR34039:SF1">
    <property type="entry name" value="UPF0102 PROTEIN YRAN"/>
    <property type="match status" value="1"/>
</dbReference>
<dbReference type="EMBL" id="MFLU01000002">
    <property type="protein sequence ID" value="OGG76204.1"/>
    <property type="molecule type" value="Genomic_DNA"/>
</dbReference>
<evidence type="ECO:0000256" key="2">
    <source>
        <dbReference type="HAMAP-Rule" id="MF_00048"/>
    </source>
</evidence>
<organism evidence="4 5">
    <name type="scientific">Candidatus Kaiserbacteria bacterium RIFCSPLOWO2_01_FULL_50_24</name>
    <dbReference type="NCBI Taxonomy" id="1798507"/>
    <lineage>
        <taxon>Bacteria</taxon>
        <taxon>Candidatus Kaiseribacteriota</taxon>
    </lineage>
</organism>
<dbReference type="InterPro" id="IPR011856">
    <property type="entry name" value="tRNA_endonuc-like_dom_sf"/>
</dbReference>
<sequence>MQQKHKVQIGAGVKTNGSGKNPTEKGKTGALGETLAAKFLESKGYKVLKRNYRKPWGEIDIICEKGNTIRFVEVKTVSREIDIVSVSREPSTFSGSSGVKPPDSNVSTRHTNSDSAKKVLGENMDYRPEELVDARKLKKLARTAALYMEVSRDTREYQIDVVGVILDKKAKIARCRLFEQALEDNL</sequence>
<gene>
    <name evidence="4" type="ORF">A3A34_01800</name>
</gene>
<evidence type="ECO:0000313" key="5">
    <source>
        <dbReference type="Proteomes" id="UP000178587"/>
    </source>
</evidence>
<evidence type="ECO:0000256" key="1">
    <source>
        <dbReference type="ARBA" id="ARBA00006738"/>
    </source>
</evidence>
<comment type="caution">
    <text evidence="4">The sequence shown here is derived from an EMBL/GenBank/DDBJ whole genome shotgun (WGS) entry which is preliminary data.</text>
</comment>
<feature type="region of interest" description="Disordered" evidence="3">
    <location>
        <begin position="1"/>
        <end position="28"/>
    </location>
</feature>
<dbReference type="Pfam" id="PF02021">
    <property type="entry name" value="UPF0102"/>
    <property type="match status" value="1"/>
</dbReference>
<feature type="compositionally biased region" description="Basic and acidic residues" evidence="3">
    <location>
        <begin position="111"/>
        <end position="120"/>
    </location>
</feature>
<dbReference type="HAMAP" id="MF_00048">
    <property type="entry name" value="UPF0102"/>
    <property type="match status" value="1"/>
</dbReference>
<accession>A0A1F6ERF4</accession>
<dbReference type="Gene3D" id="3.40.1350.10">
    <property type="match status" value="1"/>
</dbReference>
<reference evidence="4 5" key="1">
    <citation type="journal article" date="2016" name="Nat. Commun.">
        <title>Thousands of microbial genomes shed light on interconnected biogeochemical processes in an aquifer system.</title>
        <authorList>
            <person name="Anantharaman K."/>
            <person name="Brown C.T."/>
            <person name="Hug L.A."/>
            <person name="Sharon I."/>
            <person name="Castelle C.J."/>
            <person name="Probst A.J."/>
            <person name="Thomas B.C."/>
            <person name="Singh A."/>
            <person name="Wilkins M.J."/>
            <person name="Karaoz U."/>
            <person name="Brodie E.L."/>
            <person name="Williams K.H."/>
            <person name="Hubbard S.S."/>
            <person name="Banfield J.F."/>
        </authorList>
    </citation>
    <scope>NUCLEOTIDE SEQUENCE [LARGE SCALE GENOMIC DNA]</scope>
</reference>
<evidence type="ECO:0000313" key="4">
    <source>
        <dbReference type="EMBL" id="OGG76204.1"/>
    </source>
</evidence>
<protein>
    <recommendedName>
        <fullName evidence="2">UPF0102 protein A3A34_01800</fullName>
    </recommendedName>
</protein>
<name>A0A1F6ERF4_9BACT</name>
<dbReference type="InterPro" id="IPR003509">
    <property type="entry name" value="UPF0102_YraN-like"/>
</dbReference>
<feature type="region of interest" description="Disordered" evidence="3">
    <location>
        <begin position="89"/>
        <end position="120"/>
    </location>
</feature>